<keyword evidence="1" id="KW-0813">Transport</keyword>
<sequence>MGVPLLNAMYGDFSGNLMFPETAASITSFKVDSDVFSLNDREPLETDSEIGEDGKLRVFVKRSTTNSMVSGSFNKSNLNNMTPQASILTGFEICSVQSSREPTPMRSSSFTQTEFYTNSFQSYTTGTNGDVYSMQSSKGATPVSLNSEDENLKMNKKSRRRSISGELFNNNCGSYPPSNPMLSGSTSAGTKKKDSLTLVVEVVVDLICFVD</sequence>
<feature type="compositionally biased region" description="Polar residues" evidence="2">
    <location>
        <begin position="180"/>
        <end position="189"/>
    </location>
</feature>
<dbReference type="GO" id="GO:0010329">
    <property type="term" value="F:auxin efflux transmembrane transporter activity"/>
    <property type="evidence" value="ECO:0007669"/>
    <property type="project" value="TreeGrafter"/>
</dbReference>
<protein>
    <submittedName>
        <fullName evidence="3">Uncharacterized protein</fullName>
    </submittedName>
</protein>
<dbReference type="AlphaFoldDB" id="A0A2Z6NQ63"/>
<dbReference type="OrthoDB" id="1868374at2759"/>
<dbReference type="GO" id="GO:0005886">
    <property type="term" value="C:plasma membrane"/>
    <property type="evidence" value="ECO:0007669"/>
    <property type="project" value="TreeGrafter"/>
</dbReference>
<dbReference type="GO" id="GO:0005783">
    <property type="term" value="C:endoplasmic reticulum"/>
    <property type="evidence" value="ECO:0007669"/>
    <property type="project" value="TreeGrafter"/>
</dbReference>
<evidence type="ECO:0000313" key="3">
    <source>
        <dbReference type="EMBL" id="GAU38015.1"/>
    </source>
</evidence>
<organism evidence="3 4">
    <name type="scientific">Trifolium subterraneum</name>
    <name type="common">Subterranean clover</name>
    <dbReference type="NCBI Taxonomy" id="3900"/>
    <lineage>
        <taxon>Eukaryota</taxon>
        <taxon>Viridiplantae</taxon>
        <taxon>Streptophyta</taxon>
        <taxon>Embryophyta</taxon>
        <taxon>Tracheophyta</taxon>
        <taxon>Spermatophyta</taxon>
        <taxon>Magnoliopsida</taxon>
        <taxon>eudicotyledons</taxon>
        <taxon>Gunneridae</taxon>
        <taxon>Pentapetalae</taxon>
        <taxon>rosids</taxon>
        <taxon>fabids</taxon>
        <taxon>Fabales</taxon>
        <taxon>Fabaceae</taxon>
        <taxon>Papilionoideae</taxon>
        <taxon>50 kb inversion clade</taxon>
        <taxon>NPAAA clade</taxon>
        <taxon>Hologalegina</taxon>
        <taxon>IRL clade</taxon>
        <taxon>Trifolieae</taxon>
        <taxon>Trifolium</taxon>
    </lineage>
</organism>
<name>A0A2Z6NQ63_TRISU</name>
<dbReference type="PANTHER" id="PTHR31752:SF4">
    <property type="entry name" value="AUXIN EFFLUX CARRIER COMPONENT 2"/>
    <property type="match status" value="1"/>
</dbReference>
<dbReference type="Proteomes" id="UP000242715">
    <property type="component" value="Unassembled WGS sequence"/>
</dbReference>
<evidence type="ECO:0000256" key="1">
    <source>
        <dbReference type="ARBA" id="ARBA00022448"/>
    </source>
</evidence>
<dbReference type="PANTHER" id="PTHR31752">
    <property type="entry name" value="AUXIN EFFLUX CARRIER COMPONENT 1B-RELATED"/>
    <property type="match status" value="1"/>
</dbReference>
<accession>A0A2Z6NQ63</accession>
<evidence type="ECO:0000256" key="2">
    <source>
        <dbReference type="SAM" id="MobiDB-lite"/>
    </source>
</evidence>
<dbReference type="InterPro" id="IPR051107">
    <property type="entry name" value="Auxin_Efflux_Carrier"/>
</dbReference>
<dbReference type="EMBL" id="DF973697">
    <property type="protein sequence ID" value="GAU38015.1"/>
    <property type="molecule type" value="Genomic_DNA"/>
</dbReference>
<gene>
    <name evidence="3" type="ORF">TSUD_205550</name>
</gene>
<dbReference type="GO" id="GO:0009926">
    <property type="term" value="P:auxin polar transport"/>
    <property type="evidence" value="ECO:0007669"/>
    <property type="project" value="TreeGrafter"/>
</dbReference>
<keyword evidence="4" id="KW-1185">Reference proteome</keyword>
<feature type="region of interest" description="Disordered" evidence="2">
    <location>
        <begin position="166"/>
        <end position="190"/>
    </location>
</feature>
<reference evidence="4" key="1">
    <citation type="journal article" date="2017" name="Front. Plant Sci.">
        <title>Climate Clever Clovers: New Paradigm to Reduce the Environmental Footprint of Ruminants by Breeding Low Methanogenic Forages Utilizing Haplotype Variation.</title>
        <authorList>
            <person name="Kaur P."/>
            <person name="Appels R."/>
            <person name="Bayer P.E."/>
            <person name="Keeble-Gagnere G."/>
            <person name="Wang J."/>
            <person name="Hirakawa H."/>
            <person name="Shirasawa K."/>
            <person name="Vercoe P."/>
            <person name="Stefanova K."/>
            <person name="Durmic Z."/>
            <person name="Nichols P."/>
            <person name="Revell C."/>
            <person name="Isobe S.N."/>
            <person name="Edwards D."/>
            <person name="Erskine W."/>
        </authorList>
    </citation>
    <scope>NUCLEOTIDE SEQUENCE [LARGE SCALE GENOMIC DNA]</scope>
    <source>
        <strain evidence="4">cv. Daliak</strain>
    </source>
</reference>
<proteinExistence type="predicted"/>
<evidence type="ECO:0000313" key="4">
    <source>
        <dbReference type="Proteomes" id="UP000242715"/>
    </source>
</evidence>